<accession>A0A937K3J5</accession>
<comment type="caution">
    <text evidence="1">The sequence shown here is derived from an EMBL/GenBank/DDBJ whole genome shotgun (WGS) entry which is preliminary data.</text>
</comment>
<sequence>MYRILIFFVVLVLLLDSCSEKQESTQNVESISSQTEVQSNEILEAPTLEDSIAQIREWFKTINNNSNVGNYIKKSYSIQSDSQQVSITAFYNKLNEQRQKVIFKSSKVNYDLPIEIPSNQISSITREYYYWNDHKFFIYEIVDFQTDSTQARIENRFYLSNQSLLRWIHQKTNVDRTSSEFKNVQNALFSSPDKLIQSFNYSTHYDKVNQIISNTKEQVFQKLRESLLLRHTDIDSLNIIFKDFNESKVLAELFQKQKSYLYLLESSRRGDKWAGTIKLIGNISTGNEILETPGDLYYYIMTLYRKNDTIRLREMIPEKGYKTNAVVAIGDVSEPQYEHDYLIGKDSATFSNLGFNFSPEIFNYHVNIDSIFNNEGTATINFWGGGFSESLRIKSTKNKGYSLISHNSQAH</sequence>
<reference evidence="1" key="1">
    <citation type="submission" date="2021-01" db="EMBL/GenBank/DDBJ databases">
        <title>Fulvivirga kasyanovii gen. nov., sp nov., a novel member of the phylum Bacteroidetes isolated from seawater in a mussel farm.</title>
        <authorList>
            <person name="Zhao L.-H."/>
            <person name="Wang Z.-J."/>
        </authorList>
    </citation>
    <scope>NUCLEOTIDE SEQUENCE</scope>
    <source>
        <strain evidence="1">2943</strain>
    </source>
</reference>
<evidence type="ECO:0000313" key="2">
    <source>
        <dbReference type="Proteomes" id="UP000659388"/>
    </source>
</evidence>
<name>A0A937K3J5_9BACT</name>
<organism evidence="1 2">
    <name type="scientific">Fulvivirga sediminis</name>
    <dbReference type="NCBI Taxonomy" id="2803949"/>
    <lineage>
        <taxon>Bacteria</taxon>
        <taxon>Pseudomonadati</taxon>
        <taxon>Bacteroidota</taxon>
        <taxon>Cytophagia</taxon>
        <taxon>Cytophagales</taxon>
        <taxon>Fulvivirgaceae</taxon>
        <taxon>Fulvivirga</taxon>
    </lineage>
</organism>
<proteinExistence type="predicted"/>
<evidence type="ECO:0000313" key="1">
    <source>
        <dbReference type="EMBL" id="MBL3659052.1"/>
    </source>
</evidence>
<dbReference type="RefSeq" id="WP_202246846.1">
    <property type="nucleotide sequence ID" value="NZ_JAESIY010000026.1"/>
</dbReference>
<dbReference type="EMBL" id="JAESIY010000026">
    <property type="protein sequence ID" value="MBL3659052.1"/>
    <property type="molecule type" value="Genomic_DNA"/>
</dbReference>
<protein>
    <submittedName>
        <fullName evidence="1">Uncharacterized protein</fullName>
    </submittedName>
</protein>
<gene>
    <name evidence="1" type="ORF">JL102_23100</name>
</gene>
<dbReference type="Proteomes" id="UP000659388">
    <property type="component" value="Unassembled WGS sequence"/>
</dbReference>
<keyword evidence="2" id="KW-1185">Reference proteome</keyword>
<dbReference type="AlphaFoldDB" id="A0A937K3J5"/>